<dbReference type="GO" id="GO:0000724">
    <property type="term" value="P:double-strand break repair via homologous recombination"/>
    <property type="evidence" value="ECO:0007669"/>
    <property type="project" value="TreeGrafter"/>
</dbReference>
<dbReference type="SUPFAM" id="SSF52540">
    <property type="entry name" value="P-loop containing nucleoside triphosphate hydrolases"/>
    <property type="match status" value="1"/>
</dbReference>
<dbReference type="GO" id="GO:0043138">
    <property type="term" value="F:3'-5' DNA helicase activity"/>
    <property type="evidence" value="ECO:0007669"/>
    <property type="project" value="UniProtKB-EC"/>
</dbReference>
<dbReference type="GO" id="GO:0005634">
    <property type="term" value="C:nucleus"/>
    <property type="evidence" value="ECO:0007669"/>
    <property type="project" value="TreeGrafter"/>
</dbReference>
<dbReference type="InParanoid" id="A0A6P8HJ13"/>
<keyword evidence="3" id="KW-0413">Isomerase</keyword>
<keyword evidence="2" id="KW-0238">DNA-binding</keyword>
<evidence type="ECO:0000256" key="4">
    <source>
        <dbReference type="ARBA" id="ARBA00023242"/>
    </source>
</evidence>
<dbReference type="PROSITE" id="PS51192">
    <property type="entry name" value="HELICASE_ATP_BIND_1"/>
    <property type="match status" value="1"/>
</dbReference>
<evidence type="ECO:0000313" key="11">
    <source>
        <dbReference type="RefSeq" id="XP_031552590.1"/>
    </source>
</evidence>
<evidence type="ECO:0000313" key="10">
    <source>
        <dbReference type="Proteomes" id="UP000515163"/>
    </source>
</evidence>
<evidence type="ECO:0000256" key="1">
    <source>
        <dbReference type="ARBA" id="ARBA00005446"/>
    </source>
</evidence>
<dbReference type="OrthoDB" id="5974562at2759"/>
<dbReference type="EC" id="5.6.2.4" evidence="6"/>
<evidence type="ECO:0000259" key="9">
    <source>
        <dbReference type="PROSITE" id="PS51194"/>
    </source>
</evidence>
<feature type="domain" description="Helicase C-terminal" evidence="9">
    <location>
        <begin position="128"/>
        <end position="284"/>
    </location>
</feature>
<dbReference type="Proteomes" id="UP000515163">
    <property type="component" value="Unplaced"/>
</dbReference>
<comment type="similarity">
    <text evidence="1">Belongs to the helicase family. RecQ subfamily.</text>
</comment>
<evidence type="ECO:0000256" key="2">
    <source>
        <dbReference type="ARBA" id="ARBA00023125"/>
    </source>
</evidence>
<evidence type="ECO:0000256" key="7">
    <source>
        <dbReference type="ARBA" id="ARBA00044542"/>
    </source>
</evidence>
<name>A0A6P8HJ13_ACTTE</name>
<dbReference type="GO" id="GO:0003677">
    <property type="term" value="F:DNA binding"/>
    <property type="evidence" value="ECO:0007669"/>
    <property type="project" value="UniProtKB-KW"/>
</dbReference>
<dbReference type="InterPro" id="IPR027417">
    <property type="entry name" value="P-loop_NTPase"/>
</dbReference>
<proteinExistence type="inferred from homology"/>
<evidence type="ECO:0000256" key="6">
    <source>
        <dbReference type="ARBA" id="ARBA00034808"/>
    </source>
</evidence>
<dbReference type="Pfam" id="PF00271">
    <property type="entry name" value="Helicase_C"/>
    <property type="match status" value="1"/>
</dbReference>
<dbReference type="GeneID" id="116289790"/>
<protein>
    <recommendedName>
        <fullName evidence="6">DNA 3'-5' helicase</fullName>
        <ecNumber evidence="6">5.6.2.4</ecNumber>
    </recommendedName>
    <alternativeName>
        <fullName evidence="7">DNA 3'-5' helicase BLM</fullName>
    </alternativeName>
</protein>
<organism evidence="10 11">
    <name type="scientific">Actinia tenebrosa</name>
    <name type="common">Australian red waratah sea anemone</name>
    <dbReference type="NCBI Taxonomy" id="6105"/>
    <lineage>
        <taxon>Eukaryota</taxon>
        <taxon>Metazoa</taxon>
        <taxon>Cnidaria</taxon>
        <taxon>Anthozoa</taxon>
        <taxon>Hexacorallia</taxon>
        <taxon>Actiniaria</taxon>
        <taxon>Actiniidae</taxon>
        <taxon>Actinia</taxon>
    </lineage>
</organism>
<dbReference type="Gene3D" id="3.40.50.300">
    <property type="entry name" value="P-loop containing nucleotide triphosphate hydrolases"/>
    <property type="match status" value="2"/>
</dbReference>
<dbReference type="AlphaFoldDB" id="A0A6P8HJ13"/>
<dbReference type="InterPro" id="IPR014001">
    <property type="entry name" value="Helicase_ATP-bd"/>
</dbReference>
<dbReference type="GO" id="GO:0005694">
    <property type="term" value="C:chromosome"/>
    <property type="evidence" value="ECO:0007669"/>
    <property type="project" value="TreeGrafter"/>
</dbReference>
<comment type="catalytic activity">
    <reaction evidence="5">
        <text>Couples ATP hydrolysis with the unwinding of duplex DNA by translocating in the 3'-5' direction.</text>
        <dbReference type="EC" id="5.6.2.4"/>
    </reaction>
</comment>
<keyword evidence="10" id="KW-1185">Reference proteome</keyword>
<dbReference type="SMART" id="SM00490">
    <property type="entry name" value="HELICc"/>
    <property type="match status" value="1"/>
</dbReference>
<dbReference type="GO" id="GO:0009378">
    <property type="term" value="F:four-way junction helicase activity"/>
    <property type="evidence" value="ECO:0007669"/>
    <property type="project" value="TreeGrafter"/>
</dbReference>
<dbReference type="RefSeq" id="XP_031552590.1">
    <property type="nucleotide sequence ID" value="XM_031696730.1"/>
</dbReference>
<dbReference type="InterPro" id="IPR001650">
    <property type="entry name" value="Helicase_C-like"/>
</dbReference>
<reference evidence="11" key="1">
    <citation type="submission" date="2025-08" db="UniProtKB">
        <authorList>
            <consortium name="RefSeq"/>
        </authorList>
    </citation>
    <scope>IDENTIFICATION</scope>
    <source>
        <tissue evidence="11">Tentacle</tissue>
    </source>
</reference>
<dbReference type="PANTHER" id="PTHR13710">
    <property type="entry name" value="DNA HELICASE RECQ FAMILY MEMBER"/>
    <property type="match status" value="1"/>
</dbReference>
<dbReference type="GO" id="GO:0005737">
    <property type="term" value="C:cytoplasm"/>
    <property type="evidence" value="ECO:0007669"/>
    <property type="project" value="TreeGrafter"/>
</dbReference>
<keyword evidence="4" id="KW-0539">Nucleus</keyword>
<gene>
    <name evidence="11" type="primary">LOC116289790</name>
</gene>
<evidence type="ECO:0000256" key="3">
    <source>
        <dbReference type="ARBA" id="ARBA00023235"/>
    </source>
</evidence>
<accession>A0A6P8HJ13</accession>
<evidence type="ECO:0000259" key="8">
    <source>
        <dbReference type="PROSITE" id="PS51192"/>
    </source>
</evidence>
<dbReference type="PROSITE" id="PS51194">
    <property type="entry name" value="HELICASE_CTER"/>
    <property type="match status" value="1"/>
</dbReference>
<dbReference type="PANTHER" id="PTHR13710:SF153">
    <property type="entry name" value="RECQ-LIKE DNA HELICASE BLM"/>
    <property type="match status" value="1"/>
</dbReference>
<dbReference type="KEGG" id="aten:116289790"/>
<feature type="domain" description="Helicase ATP-binding" evidence="8">
    <location>
        <begin position="1"/>
        <end position="85"/>
    </location>
</feature>
<evidence type="ECO:0000256" key="5">
    <source>
        <dbReference type="ARBA" id="ARBA00034617"/>
    </source>
</evidence>
<sequence>MSPEALEDNSVKKAIIRILKNVVCVAVDEAHCIEQWECEFRTAYGSLGKVRSLLMPEVPVIALTATATQGTTSTIIATLEMKGCSGVRGSTNRTNINYYVEKLPKYQDYDFHRQDHVFADCFKHIISDVQKNGLHSQKYLIFCYTKSCCCDIFEFFERKLGEKLWVDTDKGDQKRIIEMYVKVTDEMTKKNIIERFTSIVGSLRIVVATVVFGMGVDCPDIREVYHFRAPPSLMDYMQESGRAGRDGLPSKAFLFYSSKEFGNRLSKFKKNKGKNSEMHIKDLEDMKRAEFNNQQSTVTSATSLEKDYVPLSPVQKQFLKQKLENYRSSLIDGSVLGVDYSTGFTLALINDIVGMCDEIFSINDVLTKLVWSENQAENILSILSQAKEV</sequence>